<evidence type="ECO:0000313" key="1">
    <source>
        <dbReference type="EMBL" id="KKS39643.1"/>
    </source>
</evidence>
<dbReference type="SUPFAM" id="SSF53756">
    <property type="entry name" value="UDP-Glycosyltransferase/glycogen phosphorylase"/>
    <property type="match status" value="1"/>
</dbReference>
<accession>A0A0G1BQA1</accession>
<reference evidence="1 2" key="1">
    <citation type="journal article" date="2015" name="Nature">
        <title>rRNA introns, odd ribosomes, and small enigmatic genomes across a large radiation of phyla.</title>
        <authorList>
            <person name="Brown C.T."/>
            <person name="Hug L.A."/>
            <person name="Thomas B.C."/>
            <person name="Sharon I."/>
            <person name="Castelle C.J."/>
            <person name="Singh A."/>
            <person name="Wilkins M.J."/>
            <person name="Williams K.H."/>
            <person name="Banfield J.F."/>
        </authorList>
    </citation>
    <scope>NUCLEOTIDE SEQUENCE [LARGE SCALE GENOMIC DNA]</scope>
</reference>
<dbReference type="AlphaFoldDB" id="A0A0G1BQA1"/>
<dbReference type="EMBL" id="LCCW01000060">
    <property type="protein sequence ID" value="KKS39643.1"/>
    <property type="molecule type" value="Genomic_DNA"/>
</dbReference>
<comment type="caution">
    <text evidence="1">The sequence shown here is derived from an EMBL/GenBank/DDBJ whole genome shotgun (WGS) entry which is preliminary data.</text>
</comment>
<organism evidence="1 2">
    <name type="scientific">Candidatus Kuenenbacteria bacterium GW2011_GWA2_42_15</name>
    <dbReference type="NCBI Taxonomy" id="1618677"/>
    <lineage>
        <taxon>Bacteria</taxon>
        <taxon>Candidatus Kueneniibacteriota</taxon>
    </lineage>
</organism>
<dbReference type="Proteomes" id="UP000034516">
    <property type="component" value="Unassembled WGS sequence"/>
</dbReference>
<evidence type="ECO:0008006" key="3">
    <source>
        <dbReference type="Google" id="ProtNLM"/>
    </source>
</evidence>
<evidence type="ECO:0000313" key="2">
    <source>
        <dbReference type="Proteomes" id="UP000034516"/>
    </source>
</evidence>
<proteinExistence type="predicted"/>
<sequence length="81" mass="9071">MTIIIVSNSFSAHEGGAAAIAFDQARALAALGHDVLIFAGSPNFAGWSQENGLPVYRVKIKDTRWFLRSYFCLRQSFFYRP</sequence>
<dbReference type="Gene3D" id="3.40.50.2000">
    <property type="entry name" value="Glycogen Phosphorylase B"/>
    <property type="match status" value="1"/>
</dbReference>
<gene>
    <name evidence="1" type="ORF">UV02_C0060G0007</name>
</gene>
<protein>
    <recommendedName>
        <fullName evidence="3">Glycosyltransferase subfamily 4-like N-terminal domain-containing protein</fullName>
    </recommendedName>
</protein>
<name>A0A0G1BQA1_9BACT</name>